<dbReference type="InterPro" id="IPR006860">
    <property type="entry name" value="FecR"/>
</dbReference>
<dbReference type="RefSeq" id="WP_200358523.1">
    <property type="nucleotide sequence ID" value="NZ_JAENIL010000067.1"/>
</dbReference>
<evidence type="ECO:0000313" key="4">
    <source>
        <dbReference type="EMBL" id="MBK1880026.1"/>
    </source>
</evidence>
<dbReference type="InterPro" id="IPR032623">
    <property type="entry name" value="FecR_N"/>
</dbReference>
<dbReference type="PANTHER" id="PTHR30273">
    <property type="entry name" value="PERIPLASMIC SIGNAL SENSOR AND SIGMA FACTOR ACTIVATOR FECR-RELATED"/>
    <property type="match status" value="1"/>
</dbReference>
<evidence type="ECO:0000259" key="3">
    <source>
        <dbReference type="Pfam" id="PF16220"/>
    </source>
</evidence>
<feature type="domain" description="FecR protein" evidence="2">
    <location>
        <begin position="126"/>
        <end position="210"/>
    </location>
</feature>
<keyword evidence="1" id="KW-0812">Transmembrane</keyword>
<keyword evidence="5" id="KW-1185">Reference proteome</keyword>
<dbReference type="Pfam" id="PF04773">
    <property type="entry name" value="FecR"/>
    <property type="match status" value="1"/>
</dbReference>
<gene>
    <name evidence="4" type="ORF">JIN87_24290</name>
</gene>
<organism evidence="4 5">
    <name type="scientific">Pelagicoccus mobilis</name>
    <dbReference type="NCBI Taxonomy" id="415221"/>
    <lineage>
        <taxon>Bacteria</taxon>
        <taxon>Pseudomonadati</taxon>
        <taxon>Verrucomicrobiota</taxon>
        <taxon>Opitutia</taxon>
        <taxon>Puniceicoccales</taxon>
        <taxon>Pelagicoccaceae</taxon>
        <taxon>Pelagicoccus</taxon>
    </lineage>
</organism>
<feature type="transmembrane region" description="Helical" evidence="1">
    <location>
        <begin position="86"/>
        <end position="107"/>
    </location>
</feature>
<dbReference type="Pfam" id="PF16220">
    <property type="entry name" value="DUF4880"/>
    <property type="match status" value="1"/>
</dbReference>
<accession>A0A934VNK0</accession>
<evidence type="ECO:0000313" key="5">
    <source>
        <dbReference type="Proteomes" id="UP000617628"/>
    </source>
</evidence>
<dbReference type="EMBL" id="JAENIL010000067">
    <property type="protein sequence ID" value="MBK1880026.1"/>
    <property type="molecule type" value="Genomic_DNA"/>
</dbReference>
<comment type="caution">
    <text evidence="4">The sequence shown here is derived from an EMBL/GenBank/DDBJ whole genome shotgun (WGS) entry which is preliminary data.</text>
</comment>
<feature type="domain" description="FecR N-terminal" evidence="3">
    <location>
        <begin position="17"/>
        <end position="55"/>
    </location>
</feature>
<keyword evidence="1" id="KW-0472">Membrane</keyword>
<dbReference type="Gene3D" id="2.60.120.1440">
    <property type="match status" value="1"/>
</dbReference>
<evidence type="ECO:0000259" key="2">
    <source>
        <dbReference type="Pfam" id="PF04773"/>
    </source>
</evidence>
<dbReference type="InterPro" id="IPR012373">
    <property type="entry name" value="Ferrdict_sens_TM"/>
</dbReference>
<reference evidence="4" key="1">
    <citation type="submission" date="2021-01" db="EMBL/GenBank/DDBJ databases">
        <title>Modified the classification status of verrucomicrobia.</title>
        <authorList>
            <person name="Feng X."/>
        </authorList>
    </citation>
    <scope>NUCLEOTIDE SEQUENCE</scope>
    <source>
        <strain evidence="4">KCTC 13126</strain>
    </source>
</reference>
<dbReference type="PIRSF" id="PIRSF018266">
    <property type="entry name" value="FecR"/>
    <property type="match status" value="1"/>
</dbReference>
<keyword evidence="1" id="KW-1133">Transmembrane helix</keyword>
<proteinExistence type="predicted"/>
<evidence type="ECO:0000256" key="1">
    <source>
        <dbReference type="SAM" id="Phobius"/>
    </source>
</evidence>
<dbReference type="PANTHER" id="PTHR30273:SF2">
    <property type="entry name" value="PROTEIN FECR"/>
    <property type="match status" value="1"/>
</dbReference>
<name>A0A934VNK0_9BACT</name>
<protein>
    <submittedName>
        <fullName evidence="4">FecR domain-containing protein</fullName>
    </submittedName>
</protein>
<dbReference type="GO" id="GO:0016989">
    <property type="term" value="F:sigma factor antagonist activity"/>
    <property type="evidence" value="ECO:0007669"/>
    <property type="project" value="TreeGrafter"/>
</dbReference>
<dbReference type="AlphaFoldDB" id="A0A934VNK0"/>
<sequence>MRKKESESAREKRIETEATEWVAKKFRGFSPAEQDEFFEWLAADPAHSEAFVSYQELWGKMDTLAEWMPEHSEKPHRDLLVDRDRVYKWVWLGGLAAVLALGFMLLLSDSIGLRDNEQRNYVANAYESHELSDGSVVEMKSGAAMHVDFSPEFRRVELVSSEALFNVAKDPDRPFIVSAKGVDVVAVGTAFNVRVSDSEIEVLVTEGKVRLDAKPSAVAIGAPNPATKPIVSGLVAGQSSVVDLESGQYEVTVEQEPEESILEKLAWKYKLEFDSIPLFQAVEEINQRGSVHLEIADEAIRDLPLVAALRIDKIDHFVELLEISLGIEAVYVEEGRVLLKQGQGE</sequence>
<dbReference type="Proteomes" id="UP000617628">
    <property type="component" value="Unassembled WGS sequence"/>
</dbReference>